<organism evidence="2 3">
    <name type="scientific">Rhodocytophaga rosea</name>
    <dbReference type="NCBI Taxonomy" id="2704465"/>
    <lineage>
        <taxon>Bacteria</taxon>
        <taxon>Pseudomonadati</taxon>
        <taxon>Bacteroidota</taxon>
        <taxon>Cytophagia</taxon>
        <taxon>Cytophagales</taxon>
        <taxon>Rhodocytophagaceae</taxon>
        <taxon>Rhodocytophaga</taxon>
    </lineage>
</organism>
<proteinExistence type="predicted"/>
<evidence type="ECO:0000256" key="1">
    <source>
        <dbReference type="SAM" id="Coils"/>
    </source>
</evidence>
<sequence length="65" mass="7518">MDTISNQTKDELFLKVRKQIAKAKAIIAQSRKTVEQAKQQIDRFKEESDTYLIPIKNAHRKSLSS</sequence>
<reference evidence="2 3" key="1">
    <citation type="submission" date="2020-01" db="EMBL/GenBank/DDBJ databases">
        <authorList>
            <person name="Kim M.K."/>
        </authorList>
    </citation>
    <scope>NUCLEOTIDE SEQUENCE [LARGE SCALE GENOMIC DNA]</scope>
    <source>
        <strain evidence="2 3">172606-1</strain>
    </source>
</reference>
<dbReference type="RefSeq" id="WP_162443287.1">
    <property type="nucleotide sequence ID" value="NZ_CP048222.1"/>
</dbReference>
<gene>
    <name evidence="2" type="ORF">GXP67_11645</name>
</gene>
<evidence type="ECO:0000313" key="2">
    <source>
        <dbReference type="EMBL" id="QHT67246.1"/>
    </source>
</evidence>
<evidence type="ECO:0000313" key="3">
    <source>
        <dbReference type="Proteomes" id="UP000480178"/>
    </source>
</evidence>
<feature type="coiled-coil region" evidence="1">
    <location>
        <begin position="20"/>
        <end position="47"/>
    </location>
</feature>
<dbReference type="Proteomes" id="UP000480178">
    <property type="component" value="Chromosome"/>
</dbReference>
<dbReference type="EMBL" id="CP048222">
    <property type="protein sequence ID" value="QHT67246.1"/>
    <property type="molecule type" value="Genomic_DNA"/>
</dbReference>
<name>A0A6C0GGV7_9BACT</name>
<accession>A0A6C0GGV7</accession>
<dbReference type="AlphaFoldDB" id="A0A6C0GGV7"/>
<keyword evidence="3" id="KW-1185">Reference proteome</keyword>
<dbReference type="KEGG" id="rhoz:GXP67_11645"/>
<keyword evidence="1" id="KW-0175">Coiled coil</keyword>
<protein>
    <submittedName>
        <fullName evidence="2">Uncharacterized protein</fullName>
    </submittedName>
</protein>